<dbReference type="EMBL" id="NCKV01001956">
    <property type="protein sequence ID" value="RWS27520.1"/>
    <property type="molecule type" value="Genomic_DNA"/>
</dbReference>
<feature type="non-terminal residue" evidence="2">
    <location>
        <position position="143"/>
    </location>
</feature>
<keyword evidence="3" id="KW-1185">Reference proteome</keyword>
<dbReference type="VEuPathDB" id="VectorBase:LDEU004519"/>
<proteinExistence type="predicted"/>
<dbReference type="AlphaFoldDB" id="A0A443SJ31"/>
<gene>
    <name evidence="2" type="ORF">B4U80_00814</name>
</gene>
<dbReference type="Proteomes" id="UP000288716">
    <property type="component" value="Unassembled WGS sequence"/>
</dbReference>
<evidence type="ECO:0000259" key="1">
    <source>
        <dbReference type="Pfam" id="PF00688"/>
    </source>
</evidence>
<dbReference type="InterPro" id="IPR001111">
    <property type="entry name" value="TGF-b_propeptide"/>
</dbReference>
<evidence type="ECO:0000313" key="2">
    <source>
        <dbReference type="EMBL" id="RWS27520.1"/>
    </source>
</evidence>
<accession>A0A443SJ31</accession>
<sequence>MTETSNLQISFPTNLVFTNCTNYITLFLKTYYLFIAPDNLKIPHELKSQYFKFTAKVLNSHLTKAHLWIYVKPSAMHPKTDGIISGRIIIYQIVRARIGDRPTLMTNREKKIEVNVKKGSWVKVEVKKLLTHWIRYPNENLGI</sequence>
<organism evidence="2 3">
    <name type="scientific">Leptotrombidium deliense</name>
    <dbReference type="NCBI Taxonomy" id="299467"/>
    <lineage>
        <taxon>Eukaryota</taxon>
        <taxon>Metazoa</taxon>
        <taxon>Ecdysozoa</taxon>
        <taxon>Arthropoda</taxon>
        <taxon>Chelicerata</taxon>
        <taxon>Arachnida</taxon>
        <taxon>Acari</taxon>
        <taxon>Acariformes</taxon>
        <taxon>Trombidiformes</taxon>
        <taxon>Prostigmata</taxon>
        <taxon>Anystina</taxon>
        <taxon>Parasitengona</taxon>
        <taxon>Trombiculoidea</taxon>
        <taxon>Trombiculidae</taxon>
        <taxon>Leptotrombidium</taxon>
    </lineage>
</organism>
<protein>
    <submittedName>
        <fullName evidence="2">Myostatin-like protein</fullName>
    </submittedName>
</protein>
<dbReference type="OrthoDB" id="5948587at2759"/>
<dbReference type="STRING" id="299467.A0A443SJ31"/>
<comment type="caution">
    <text evidence="2">The sequence shown here is derived from an EMBL/GenBank/DDBJ whole genome shotgun (WGS) entry which is preliminary data.</text>
</comment>
<feature type="domain" description="TGF-beta propeptide" evidence="1">
    <location>
        <begin position="41"/>
        <end position="143"/>
    </location>
</feature>
<evidence type="ECO:0000313" key="3">
    <source>
        <dbReference type="Proteomes" id="UP000288716"/>
    </source>
</evidence>
<dbReference type="Pfam" id="PF00688">
    <property type="entry name" value="TGFb_propeptide"/>
    <property type="match status" value="1"/>
</dbReference>
<dbReference type="Gene3D" id="2.60.120.970">
    <property type="match status" value="1"/>
</dbReference>
<reference evidence="2 3" key="1">
    <citation type="journal article" date="2018" name="Gigascience">
        <title>Genomes of trombidid mites reveal novel predicted allergens and laterally-transferred genes associated with secondary metabolism.</title>
        <authorList>
            <person name="Dong X."/>
            <person name="Chaisiri K."/>
            <person name="Xia D."/>
            <person name="Armstrong S.D."/>
            <person name="Fang Y."/>
            <person name="Donnelly M.J."/>
            <person name="Kadowaki T."/>
            <person name="McGarry J.W."/>
            <person name="Darby A.C."/>
            <person name="Makepeace B.L."/>
        </authorList>
    </citation>
    <scope>NUCLEOTIDE SEQUENCE [LARGE SCALE GENOMIC DNA]</scope>
    <source>
        <strain evidence="2">UoL-UT</strain>
    </source>
</reference>
<name>A0A443SJ31_9ACAR</name>